<dbReference type="SUPFAM" id="SSF50370">
    <property type="entry name" value="Ricin B-like lectins"/>
    <property type="match status" value="1"/>
</dbReference>
<dbReference type="Gene3D" id="2.80.10.50">
    <property type="match status" value="2"/>
</dbReference>
<evidence type="ECO:0000256" key="1">
    <source>
        <dbReference type="SAM" id="SignalP"/>
    </source>
</evidence>
<feature type="domain" description="Ricin B lectin" evidence="2">
    <location>
        <begin position="16"/>
        <end position="164"/>
    </location>
</feature>
<dbReference type="GeneID" id="28986153"/>
<dbReference type="InterPro" id="IPR000772">
    <property type="entry name" value="Ricin_B_lectin"/>
</dbReference>
<dbReference type="PROSITE" id="PS50231">
    <property type="entry name" value="RICIN_B_LECTIN"/>
    <property type="match status" value="1"/>
</dbReference>
<dbReference type="RefSeq" id="XP_018276292.1">
    <property type="nucleotide sequence ID" value="XM_018425550.1"/>
</dbReference>
<feature type="chain" id="PRO_5012226923" evidence="1">
    <location>
        <begin position="16"/>
        <end position="164"/>
    </location>
</feature>
<dbReference type="CDD" id="cd00161">
    <property type="entry name" value="beta-trefoil_Ricin-like"/>
    <property type="match status" value="1"/>
</dbReference>
<organism evidence="3 4">
    <name type="scientific">Cutaneotrichosporon oleaginosum</name>
    <dbReference type="NCBI Taxonomy" id="879819"/>
    <lineage>
        <taxon>Eukaryota</taxon>
        <taxon>Fungi</taxon>
        <taxon>Dikarya</taxon>
        <taxon>Basidiomycota</taxon>
        <taxon>Agaricomycotina</taxon>
        <taxon>Tremellomycetes</taxon>
        <taxon>Trichosporonales</taxon>
        <taxon>Trichosporonaceae</taxon>
        <taxon>Cutaneotrichosporon</taxon>
    </lineage>
</organism>
<proteinExistence type="predicted"/>
<dbReference type="Pfam" id="PF00652">
    <property type="entry name" value="Ricin_B_lectin"/>
    <property type="match status" value="1"/>
</dbReference>
<reference evidence="3 4" key="1">
    <citation type="submission" date="2015-03" db="EMBL/GenBank/DDBJ databases">
        <title>Genomics and transcriptomics of the oil-accumulating basidiomycete yeast T. oleaginosus allow insights into substrate utilization and the diverse evolutionary trajectories of mating systems in fungi.</title>
        <authorList>
            <consortium name="DOE Joint Genome Institute"/>
            <person name="Kourist R."/>
            <person name="Kracht O."/>
            <person name="Bracharz F."/>
            <person name="Lipzen A."/>
            <person name="Nolan M."/>
            <person name="Ohm R."/>
            <person name="Grigoriev I."/>
            <person name="Sun S."/>
            <person name="Heitman J."/>
            <person name="Bruck T."/>
            <person name="Nowrousian M."/>
        </authorList>
    </citation>
    <scope>NUCLEOTIDE SEQUENCE [LARGE SCALE GENOMIC DNA]</scope>
    <source>
        <strain evidence="3 4">IBC0246</strain>
    </source>
</reference>
<name>A0A0J0XFH4_9TREE</name>
<protein>
    <submittedName>
        <fullName evidence="3">Ricin B lectin</fullName>
    </submittedName>
</protein>
<dbReference type="InterPro" id="IPR035992">
    <property type="entry name" value="Ricin_B-like_lectins"/>
</dbReference>
<dbReference type="AlphaFoldDB" id="A0A0J0XFH4"/>
<keyword evidence="1" id="KW-0732">Signal</keyword>
<keyword evidence="3" id="KW-0430">Lectin</keyword>
<dbReference type="SMART" id="SM00458">
    <property type="entry name" value="RICIN"/>
    <property type="match status" value="1"/>
</dbReference>
<gene>
    <name evidence="3" type="ORF">CC85DRAFT_304691</name>
</gene>
<keyword evidence="4" id="KW-1185">Reference proteome</keyword>
<evidence type="ECO:0000313" key="4">
    <source>
        <dbReference type="Proteomes" id="UP000053611"/>
    </source>
</evidence>
<dbReference type="GO" id="GO:0030246">
    <property type="term" value="F:carbohydrate binding"/>
    <property type="evidence" value="ECO:0007669"/>
    <property type="project" value="UniProtKB-KW"/>
</dbReference>
<evidence type="ECO:0000259" key="2">
    <source>
        <dbReference type="SMART" id="SM00458"/>
    </source>
</evidence>
<feature type="signal peptide" evidence="1">
    <location>
        <begin position="1"/>
        <end position="15"/>
    </location>
</feature>
<dbReference type="Proteomes" id="UP000053611">
    <property type="component" value="Unassembled WGS sequence"/>
</dbReference>
<accession>A0A0J0XFH4</accession>
<dbReference type="EMBL" id="KQ087248">
    <property type="protein sequence ID" value="KLT39801.1"/>
    <property type="molecule type" value="Genomic_DNA"/>
</dbReference>
<dbReference type="OrthoDB" id="6770063at2759"/>
<evidence type="ECO:0000313" key="3">
    <source>
        <dbReference type="EMBL" id="KLT39801.1"/>
    </source>
</evidence>
<sequence length="164" mass="17471">MLVSLLLLPLTLVAARSIRPAAGCGKCLDVVGVDGNAGAARISSGVTLNDCNGSSAQNWEVQRGVTLIRLAGTQYCVDVGTHRRGPTPGWNPANGEIAKLYPCTDIATSSAGQVFEWNGAKLHIKEKAKGDFCLDVKDGNTSPGNQIQMWTCFPRNTNQQWSIV</sequence>